<evidence type="ECO:0000313" key="2">
    <source>
        <dbReference type="EMBL" id="RVD90479.1"/>
    </source>
</evidence>
<evidence type="ECO:0000256" key="1">
    <source>
        <dbReference type="SAM" id="SignalP"/>
    </source>
</evidence>
<protein>
    <submittedName>
        <fullName evidence="2">Uncharacterized protein</fullName>
    </submittedName>
</protein>
<proteinExistence type="predicted"/>
<feature type="chain" id="PRO_5019156025" evidence="1">
    <location>
        <begin position="19"/>
        <end position="95"/>
    </location>
</feature>
<keyword evidence="1" id="KW-0732">Signal</keyword>
<keyword evidence="3" id="KW-1185">Reference proteome</keyword>
<dbReference type="VEuPathDB" id="MicrosporidiaDB:TUBRATIS_30880"/>
<gene>
    <name evidence="2" type="ORF">TUBRATIS_30880</name>
</gene>
<reference evidence="2 3" key="1">
    <citation type="submission" date="2018-10" db="EMBL/GenBank/DDBJ databases">
        <title>Draft genome sequence of the microsporidian Tubulinosema ratisbonensis.</title>
        <authorList>
            <person name="Polonais V."/>
            <person name="Peyretaillade E."/>
            <person name="Niehus S."/>
            <person name="Wawrzyniak I."/>
            <person name="Franchet A."/>
            <person name="Gaspin C."/>
            <person name="Reichstadt M."/>
            <person name="Belser C."/>
            <person name="Labadie K."/>
            <person name="Delbac F."/>
            <person name="Ferrandon D."/>
        </authorList>
    </citation>
    <scope>NUCLEOTIDE SEQUENCE [LARGE SCALE GENOMIC DNA]</scope>
    <source>
        <strain evidence="2 3">Franzen</strain>
    </source>
</reference>
<dbReference type="EMBL" id="RCSS01000939">
    <property type="protein sequence ID" value="RVD90479.1"/>
    <property type="molecule type" value="Genomic_DNA"/>
</dbReference>
<accession>A0A437AHF0</accession>
<sequence>MFFILALIKLIVSTEVFAQNNTNLEFNCEESDYGNILDSSDWVDEEFSYNDETEEITPPATSLQVKNENVLANGKGKRNFKSKRRNYEEVDSSFF</sequence>
<comment type="caution">
    <text evidence="2">The sequence shown here is derived from an EMBL/GenBank/DDBJ whole genome shotgun (WGS) entry which is preliminary data.</text>
</comment>
<dbReference type="Proteomes" id="UP000282876">
    <property type="component" value="Unassembled WGS sequence"/>
</dbReference>
<feature type="signal peptide" evidence="1">
    <location>
        <begin position="1"/>
        <end position="18"/>
    </location>
</feature>
<name>A0A437AHF0_9MICR</name>
<dbReference type="AlphaFoldDB" id="A0A437AHF0"/>
<evidence type="ECO:0000313" key="3">
    <source>
        <dbReference type="Proteomes" id="UP000282876"/>
    </source>
</evidence>
<organism evidence="2 3">
    <name type="scientific">Tubulinosema ratisbonensis</name>
    <dbReference type="NCBI Taxonomy" id="291195"/>
    <lineage>
        <taxon>Eukaryota</taxon>
        <taxon>Fungi</taxon>
        <taxon>Fungi incertae sedis</taxon>
        <taxon>Microsporidia</taxon>
        <taxon>Tubulinosematoidea</taxon>
        <taxon>Tubulinosematidae</taxon>
        <taxon>Tubulinosema</taxon>
    </lineage>
</organism>